<sequence length="316" mass="34872">MFRQQHDRLIDWIVATACLLLVVAIGAPCLVRATEQSRATVCQQHLGVIGKACLAFADAHQDSLPSNGREPHRGWNTLILPFMDQAALYDQYELSREWWDPENRPVAATQLPQLVCPSAPHGDRVVRLLDPDGKEFETAATDYVASSGAYLLTNVQERLYRGAMASPGRYYGGSKVTAGHSIKRSDITDGRANTFLVVEMADKPNEWRSGKLHAHKTDDKEHRPLVEGFSFGQWIAPNWNHLRSYDKDGRDQFGDCAVNCSNGGSIYGFHPQKANALMADGSVAALRAGLEQEVMVALVSIADGEFISAEDYQANE</sequence>
<evidence type="ECO:0000313" key="3">
    <source>
        <dbReference type="Proteomes" id="UP000240009"/>
    </source>
</evidence>
<name>A0A2S8FMQ6_9BACT</name>
<dbReference type="RefSeq" id="WP_105352898.1">
    <property type="nucleotide sequence ID" value="NZ_PUIA01000035.1"/>
</dbReference>
<organism evidence="2 3">
    <name type="scientific">Blastopirellula marina</name>
    <dbReference type="NCBI Taxonomy" id="124"/>
    <lineage>
        <taxon>Bacteria</taxon>
        <taxon>Pseudomonadati</taxon>
        <taxon>Planctomycetota</taxon>
        <taxon>Planctomycetia</taxon>
        <taxon>Pirellulales</taxon>
        <taxon>Pirellulaceae</taxon>
        <taxon>Blastopirellula</taxon>
    </lineage>
</organism>
<dbReference type="EMBL" id="PUIA01000035">
    <property type="protein sequence ID" value="PQO33280.1"/>
    <property type="molecule type" value="Genomic_DNA"/>
</dbReference>
<evidence type="ECO:0000313" key="2">
    <source>
        <dbReference type="EMBL" id="PQO33280.1"/>
    </source>
</evidence>
<accession>A0A2S8FMQ6</accession>
<feature type="domain" description="DUF1559" evidence="1">
    <location>
        <begin position="33"/>
        <end position="286"/>
    </location>
</feature>
<dbReference type="InterPro" id="IPR011453">
    <property type="entry name" value="DUF1559"/>
</dbReference>
<dbReference type="Proteomes" id="UP000240009">
    <property type="component" value="Unassembled WGS sequence"/>
</dbReference>
<dbReference type="PANTHER" id="PTHR30093">
    <property type="entry name" value="GENERAL SECRETION PATHWAY PROTEIN G"/>
    <property type="match status" value="1"/>
</dbReference>
<comment type="caution">
    <text evidence="2">The sequence shown here is derived from an EMBL/GenBank/DDBJ whole genome shotgun (WGS) entry which is preliminary data.</text>
</comment>
<dbReference type="AlphaFoldDB" id="A0A2S8FMQ6"/>
<dbReference type="InterPro" id="IPR027558">
    <property type="entry name" value="Pre_pil_HX9DG_C"/>
</dbReference>
<evidence type="ECO:0000259" key="1">
    <source>
        <dbReference type="Pfam" id="PF07596"/>
    </source>
</evidence>
<gene>
    <name evidence="2" type="ORF">C5Y96_10530</name>
</gene>
<protein>
    <recommendedName>
        <fullName evidence="1">DUF1559 domain-containing protein</fullName>
    </recommendedName>
</protein>
<proteinExistence type="predicted"/>
<dbReference type="NCBIfam" id="TIGR04294">
    <property type="entry name" value="pre_pil_HX9DG"/>
    <property type="match status" value="1"/>
</dbReference>
<dbReference type="OrthoDB" id="246452at2"/>
<reference evidence="2 3" key="1">
    <citation type="submission" date="2018-02" db="EMBL/GenBank/DDBJ databases">
        <title>Comparative genomes isolates from brazilian mangrove.</title>
        <authorList>
            <person name="Araujo J.E."/>
            <person name="Taketani R.G."/>
            <person name="Silva M.C.P."/>
            <person name="Loureco M.V."/>
            <person name="Andreote F.D."/>
        </authorList>
    </citation>
    <scope>NUCLEOTIDE SEQUENCE [LARGE SCALE GENOMIC DNA]</scope>
    <source>
        <strain evidence="2 3">HEX-2 MGV</strain>
    </source>
</reference>
<dbReference type="Pfam" id="PF07596">
    <property type="entry name" value="SBP_bac_10"/>
    <property type="match status" value="1"/>
</dbReference>